<evidence type="ECO:0000313" key="1">
    <source>
        <dbReference type="EMBL" id="GAI03803.1"/>
    </source>
</evidence>
<sequence length="101" mass="10638">AKSWAKLYGGHLGQELRVETEPGGDGERFSVIGESIMRDPEGVSHTQALKELEARLREAHGPKTSPLDEVERIASLVTSLKAAFGGGNSQGTQGGGESYSA</sequence>
<organism evidence="1">
    <name type="scientific">marine sediment metagenome</name>
    <dbReference type="NCBI Taxonomy" id="412755"/>
    <lineage>
        <taxon>unclassified sequences</taxon>
        <taxon>metagenomes</taxon>
        <taxon>ecological metagenomes</taxon>
    </lineage>
</organism>
<protein>
    <submittedName>
        <fullName evidence="1">Uncharacterized protein</fullName>
    </submittedName>
</protein>
<accession>X1KB21</accession>
<dbReference type="EMBL" id="BARV01012423">
    <property type="protein sequence ID" value="GAI03803.1"/>
    <property type="molecule type" value="Genomic_DNA"/>
</dbReference>
<comment type="caution">
    <text evidence="1">The sequence shown here is derived from an EMBL/GenBank/DDBJ whole genome shotgun (WGS) entry which is preliminary data.</text>
</comment>
<proteinExistence type="predicted"/>
<gene>
    <name evidence="1" type="ORF">S06H3_23017</name>
</gene>
<dbReference type="AlphaFoldDB" id="X1KB21"/>
<name>X1KB21_9ZZZZ</name>
<feature type="non-terminal residue" evidence="1">
    <location>
        <position position="1"/>
    </location>
</feature>
<reference evidence="1" key="1">
    <citation type="journal article" date="2014" name="Front. Microbiol.">
        <title>High frequency of phylogenetically diverse reductive dehalogenase-homologous genes in deep subseafloor sedimentary metagenomes.</title>
        <authorList>
            <person name="Kawai M."/>
            <person name="Futagami T."/>
            <person name="Toyoda A."/>
            <person name="Takaki Y."/>
            <person name="Nishi S."/>
            <person name="Hori S."/>
            <person name="Arai W."/>
            <person name="Tsubouchi T."/>
            <person name="Morono Y."/>
            <person name="Uchiyama I."/>
            <person name="Ito T."/>
            <person name="Fujiyama A."/>
            <person name="Inagaki F."/>
            <person name="Takami H."/>
        </authorList>
    </citation>
    <scope>NUCLEOTIDE SEQUENCE</scope>
    <source>
        <strain evidence="1">Expedition CK06-06</strain>
    </source>
</reference>